<comment type="subcellular location">
    <subcellularLocation>
        <location evidence="1">Membrane</location>
        <topology evidence="1">Multi-pass membrane protein</topology>
    </subcellularLocation>
</comment>
<dbReference type="EMBL" id="LGRX02035860">
    <property type="protein sequence ID" value="KAK3232885.1"/>
    <property type="molecule type" value="Genomic_DNA"/>
</dbReference>
<dbReference type="InterPro" id="IPR004842">
    <property type="entry name" value="SLC12A_fam"/>
</dbReference>
<dbReference type="FunFam" id="1.20.1740.10:FF:000013">
    <property type="entry name" value="Solute carrier family 12 member"/>
    <property type="match status" value="1"/>
</dbReference>
<feature type="transmembrane region" description="Helical" evidence="8">
    <location>
        <begin position="372"/>
        <end position="390"/>
    </location>
</feature>
<dbReference type="AlphaFoldDB" id="A0AAE0ENE9"/>
<feature type="region of interest" description="Disordered" evidence="7">
    <location>
        <begin position="771"/>
        <end position="816"/>
    </location>
</feature>
<feature type="transmembrane region" description="Helical" evidence="8">
    <location>
        <begin position="223"/>
        <end position="241"/>
    </location>
</feature>
<evidence type="ECO:0000256" key="6">
    <source>
        <dbReference type="ARBA" id="ARBA00023136"/>
    </source>
</evidence>
<proteinExistence type="inferred from homology"/>
<feature type="transmembrane region" description="Helical" evidence="8">
    <location>
        <begin position="171"/>
        <end position="194"/>
    </location>
</feature>
<feature type="transmembrane region" description="Helical" evidence="8">
    <location>
        <begin position="55"/>
        <end position="80"/>
    </location>
</feature>
<dbReference type="PANTHER" id="PTHR11827">
    <property type="entry name" value="SOLUTE CARRIER FAMILY 12, CATION COTRANSPORTERS"/>
    <property type="match status" value="1"/>
</dbReference>
<dbReference type="Pfam" id="PF00324">
    <property type="entry name" value="AA_permease"/>
    <property type="match status" value="1"/>
</dbReference>
<accession>A0AAE0ENE9</accession>
<comment type="similarity">
    <text evidence="2">Belongs to the SLC12A transporter family.</text>
</comment>
<evidence type="ECO:0000256" key="1">
    <source>
        <dbReference type="ARBA" id="ARBA00004141"/>
    </source>
</evidence>
<sequence length="1018" mass="112265">MSEIVSERRSNLTPAVRAPGHLGTLNGVVIPTCENMWGVLIFLRFFYIVGEAGVLQAYVIVIISWLCAILTALSLSVIATNGPIEQGGVYYLISRALGHKIGGAVGCVYFFGMMLLSVLEVLGAIEVLLETEPRADMGLPRELAVRLWALAMLAVLCGLVYGGIRFVSKLGSLFAAIVLLTMLSYYVGLCTAPISGVDDRVTGLSSNTFRDNWSADYDSGVDFSAMLSIFFPCFTGILSGANRATNLRSPEKSIPVGTISAICLSAVVYLSYMTLWGAVASRDYLKGKDASSYETYHRHLLAGGDAGNSVQIVKDIAWPSALATQIGVIIASLSQALQCLVVSPKLLQAIAADGVVPFLQPYAEMTNNEPKMALLFTGFLAACAAMIGSLDLVAPLLSICFLTCYASLNLATFLLSVMRPPSWRPTWVHHHWSTGLLGFFACFTMMFLIKWYYALIGFFLTAMLFLYIDYKEVQVDWGSGLGGLRLHLAVQSILSLGHELHYAVNWRPQLLTFVKYGETDSLEEPGRGRHLLRVAAQLKKGKGLCVVTGVMERPLTEDTGGHIEAVQSRLELDMEDAGIEGFAKVIVMPSYNEGMVIAAQSLGLGSLTPNTLLFDFPHHYKEEGQFQEAVSFVEMIKHCFSLGKALIVPFNLESFPDETTVRPTGPIDIWWIIHDGGLLILLAHLLSQHKIWRNCHLRIHTVAGLQDNSELLRKSLTRMLTLARIDAEVDVVEFDADDLVAYTHDLTQRAEEAAKFAAKFQQLNTNKKLTLKAVTEGTAPRTPRTPTAASPKADEAAGNTDNFQRRKSTLGSATPFDKYEEEISTNAFPQMVDFAQGVRHQSRESHKTDLTRHRSLEDVFRPVSVKLTPAPDDGEHLDELKIEIELPSTRRSSDSVFRPTSIELVDTLKEDPPKVDVNESAIVEVEREDTPDENSGVKDESEDTEVFDLTREWPDHPPDKLNALILNKSKEASLVIINLPDPKTNLDVLQYMQYVESMVDGLHRVLFVHGCGQEVWSL</sequence>
<evidence type="ECO:0000259" key="10">
    <source>
        <dbReference type="Pfam" id="PF03522"/>
    </source>
</evidence>
<organism evidence="11 12">
    <name type="scientific">Cymbomonas tetramitiformis</name>
    <dbReference type="NCBI Taxonomy" id="36881"/>
    <lineage>
        <taxon>Eukaryota</taxon>
        <taxon>Viridiplantae</taxon>
        <taxon>Chlorophyta</taxon>
        <taxon>Pyramimonadophyceae</taxon>
        <taxon>Pyramimonadales</taxon>
        <taxon>Pyramimonadaceae</taxon>
        <taxon>Cymbomonas</taxon>
    </lineage>
</organism>
<dbReference type="InterPro" id="IPR018491">
    <property type="entry name" value="SLC12_C"/>
</dbReference>
<feature type="transmembrane region" description="Helical" evidence="8">
    <location>
        <begin position="101"/>
        <end position="125"/>
    </location>
</feature>
<evidence type="ECO:0000256" key="4">
    <source>
        <dbReference type="ARBA" id="ARBA00022692"/>
    </source>
</evidence>
<evidence type="ECO:0000256" key="3">
    <source>
        <dbReference type="ARBA" id="ARBA00022448"/>
    </source>
</evidence>
<dbReference type="GO" id="GO:0015377">
    <property type="term" value="F:chloride:monoatomic cation symporter activity"/>
    <property type="evidence" value="ECO:0007669"/>
    <property type="project" value="InterPro"/>
</dbReference>
<feature type="transmembrane region" description="Helical" evidence="8">
    <location>
        <begin position="436"/>
        <end position="468"/>
    </location>
</feature>
<dbReference type="Pfam" id="PF03522">
    <property type="entry name" value="SLC12"/>
    <property type="match status" value="2"/>
</dbReference>
<feature type="transmembrane region" description="Helical" evidence="8">
    <location>
        <begin position="396"/>
        <end position="415"/>
    </location>
</feature>
<evidence type="ECO:0000256" key="7">
    <source>
        <dbReference type="SAM" id="MobiDB-lite"/>
    </source>
</evidence>
<evidence type="ECO:0000256" key="8">
    <source>
        <dbReference type="SAM" id="Phobius"/>
    </source>
</evidence>
<name>A0AAE0ENE9_9CHLO</name>
<feature type="compositionally biased region" description="Low complexity" evidence="7">
    <location>
        <begin position="778"/>
        <end position="791"/>
    </location>
</feature>
<evidence type="ECO:0000313" key="12">
    <source>
        <dbReference type="Proteomes" id="UP001190700"/>
    </source>
</evidence>
<dbReference type="Gene3D" id="1.20.1740.10">
    <property type="entry name" value="Amino acid/polyamine transporter I"/>
    <property type="match status" value="1"/>
</dbReference>
<gene>
    <name evidence="11" type="ORF">CYMTET_56789</name>
</gene>
<evidence type="ECO:0000256" key="2">
    <source>
        <dbReference type="ARBA" id="ARBA00010593"/>
    </source>
</evidence>
<keyword evidence="12" id="KW-1185">Reference proteome</keyword>
<dbReference type="Proteomes" id="UP001190700">
    <property type="component" value="Unassembled WGS sequence"/>
</dbReference>
<reference evidence="11 12" key="1">
    <citation type="journal article" date="2015" name="Genome Biol. Evol.">
        <title>Comparative Genomics of a Bacterivorous Green Alga Reveals Evolutionary Causalities and Consequences of Phago-Mixotrophic Mode of Nutrition.</title>
        <authorList>
            <person name="Burns J.A."/>
            <person name="Paasch A."/>
            <person name="Narechania A."/>
            <person name="Kim E."/>
        </authorList>
    </citation>
    <scope>NUCLEOTIDE SEQUENCE [LARGE SCALE GENOMIC DNA]</scope>
    <source>
        <strain evidence="11 12">PLY_AMNH</strain>
    </source>
</reference>
<feature type="transmembrane region" description="Helical" evidence="8">
    <location>
        <begin position="316"/>
        <end position="337"/>
    </location>
</feature>
<feature type="domain" description="SLC12A transporter C-terminal" evidence="10">
    <location>
        <begin position="663"/>
        <end position="728"/>
    </location>
</feature>
<protein>
    <submittedName>
        <fullName evidence="11">Uncharacterized protein</fullName>
    </submittedName>
</protein>
<feature type="transmembrane region" description="Helical" evidence="8">
    <location>
        <begin position="145"/>
        <end position="164"/>
    </location>
</feature>
<dbReference type="GO" id="GO:0016020">
    <property type="term" value="C:membrane"/>
    <property type="evidence" value="ECO:0007669"/>
    <property type="project" value="UniProtKB-SubCell"/>
</dbReference>
<feature type="transmembrane region" description="Helical" evidence="8">
    <location>
        <begin position="27"/>
        <end position="49"/>
    </location>
</feature>
<keyword evidence="4 8" id="KW-0812">Transmembrane</keyword>
<evidence type="ECO:0000256" key="5">
    <source>
        <dbReference type="ARBA" id="ARBA00022989"/>
    </source>
</evidence>
<keyword evidence="3" id="KW-0813">Transport</keyword>
<keyword evidence="5 8" id="KW-1133">Transmembrane helix</keyword>
<feature type="domain" description="SLC12A transporter C-terminal" evidence="10">
    <location>
        <begin position="531"/>
        <end position="647"/>
    </location>
</feature>
<dbReference type="InterPro" id="IPR004841">
    <property type="entry name" value="AA-permease/SLC12A_dom"/>
</dbReference>
<feature type="domain" description="Amino acid permease/ SLC12A" evidence="9">
    <location>
        <begin position="30"/>
        <end position="510"/>
    </location>
</feature>
<keyword evidence="6 8" id="KW-0472">Membrane</keyword>
<evidence type="ECO:0000259" key="9">
    <source>
        <dbReference type="Pfam" id="PF00324"/>
    </source>
</evidence>
<comment type="caution">
    <text evidence="11">The sequence shown here is derived from an EMBL/GenBank/DDBJ whole genome shotgun (WGS) entry which is preliminary data.</text>
</comment>
<feature type="transmembrane region" description="Helical" evidence="8">
    <location>
        <begin position="253"/>
        <end position="272"/>
    </location>
</feature>
<dbReference type="PANTHER" id="PTHR11827:SF72">
    <property type="entry name" value="GH08340P"/>
    <property type="match status" value="1"/>
</dbReference>
<evidence type="ECO:0000313" key="11">
    <source>
        <dbReference type="EMBL" id="KAK3232885.1"/>
    </source>
</evidence>